<accession>A0A5B0SA14</accession>
<reference evidence="2 3" key="1">
    <citation type="submission" date="2019-05" db="EMBL/GenBank/DDBJ databases">
        <title>Emergence of the Ug99 lineage of the wheat stem rust pathogen through somatic hybridization.</title>
        <authorList>
            <person name="Li F."/>
            <person name="Upadhyaya N.M."/>
            <person name="Sperschneider J."/>
            <person name="Matny O."/>
            <person name="Nguyen-Phuc H."/>
            <person name="Mago R."/>
            <person name="Raley C."/>
            <person name="Miller M.E."/>
            <person name="Silverstein K.A.T."/>
            <person name="Henningsen E."/>
            <person name="Hirsch C.D."/>
            <person name="Visser B."/>
            <person name="Pretorius Z.A."/>
            <person name="Steffenson B.J."/>
            <person name="Schwessinger B."/>
            <person name="Dodds P.N."/>
            <person name="Figueroa M."/>
        </authorList>
    </citation>
    <scope>NUCLEOTIDE SEQUENCE [LARGE SCALE GENOMIC DNA]</scope>
    <source>
        <strain evidence="2 3">Ug99</strain>
    </source>
</reference>
<feature type="region of interest" description="Disordered" evidence="1">
    <location>
        <begin position="46"/>
        <end position="66"/>
    </location>
</feature>
<proteinExistence type="predicted"/>
<dbReference type="Proteomes" id="UP000325313">
    <property type="component" value="Unassembled WGS sequence"/>
</dbReference>
<dbReference type="EMBL" id="VDEP01000070">
    <property type="protein sequence ID" value="KAA1133953.1"/>
    <property type="molecule type" value="Genomic_DNA"/>
</dbReference>
<dbReference type="AlphaFoldDB" id="A0A5B0SA14"/>
<evidence type="ECO:0000313" key="2">
    <source>
        <dbReference type="EMBL" id="KAA1133953.1"/>
    </source>
</evidence>
<sequence>MLLIQQLQQDKANEESPSEDQSPQINWKDWLEVELERIWRDLDLDDPRDKFNKNEEDNIPGQEDQHEWTPFKSKMDFVRHDMCDT</sequence>
<feature type="region of interest" description="Disordered" evidence="1">
    <location>
        <begin position="1"/>
        <end position="24"/>
    </location>
</feature>
<comment type="caution">
    <text evidence="2">The sequence shown here is derived from an EMBL/GenBank/DDBJ whole genome shotgun (WGS) entry which is preliminary data.</text>
</comment>
<feature type="compositionally biased region" description="Polar residues" evidence="1">
    <location>
        <begin position="1"/>
        <end position="10"/>
    </location>
</feature>
<gene>
    <name evidence="2" type="ORF">PGTUg99_033364</name>
</gene>
<protein>
    <submittedName>
        <fullName evidence="2">Uncharacterized protein</fullName>
    </submittedName>
</protein>
<evidence type="ECO:0000256" key="1">
    <source>
        <dbReference type="SAM" id="MobiDB-lite"/>
    </source>
</evidence>
<name>A0A5B0SA14_PUCGR</name>
<organism evidence="2 3">
    <name type="scientific">Puccinia graminis f. sp. tritici</name>
    <dbReference type="NCBI Taxonomy" id="56615"/>
    <lineage>
        <taxon>Eukaryota</taxon>
        <taxon>Fungi</taxon>
        <taxon>Dikarya</taxon>
        <taxon>Basidiomycota</taxon>
        <taxon>Pucciniomycotina</taxon>
        <taxon>Pucciniomycetes</taxon>
        <taxon>Pucciniales</taxon>
        <taxon>Pucciniaceae</taxon>
        <taxon>Puccinia</taxon>
    </lineage>
</organism>
<feature type="compositionally biased region" description="Basic and acidic residues" evidence="1">
    <location>
        <begin position="46"/>
        <end position="56"/>
    </location>
</feature>
<evidence type="ECO:0000313" key="3">
    <source>
        <dbReference type="Proteomes" id="UP000325313"/>
    </source>
</evidence>